<dbReference type="PANTHER" id="PTHR11804:SF82">
    <property type="entry name" value="THIMET OLIGOPEPTIDASE-RELATED"/>
    <property type="match status" value="1"/>
</dbReference>
<evidence type="ECO:0000256" key="1">
    <source>
        <dbReference type="ARBA" id="ARBA00006040"/>
    </source>
</evidence>
<dbReference type="EMBL" id="JALLPJ020000426">
    <property type="protein sequence ID" value="KAL3792540.1"/>
    <property type="molecule type" value="Genomic_DNA"/>
</dbReference>
<dbReference type="SUPFAM" id="SSF55486">
    <property type="entry name" value="Metalloproteases ('zincins'), catalytic domain"/>
    <property type="match status" value="1"/>
</dbReference>
<evidence type="ECO:0000313" key="9">
    <source>
        <dbReference type="EMBL" id="KAL3792540.1"/>
    </source>
</evidence>
<dbReference type="InterPro" id="IPR024077">
    <property type="entry name" value="Neurolysin/TOP_dom2"/>
</dbReference>
<name>A0ABD3Q2S8_9STRA</name>
<dbReference type="InterPro" id="IPR001567">
    <property type="entry name" value="Pept_M3A_M3B_dom"/>
</dbReference>
<sequence>MSNLSHRLRSALTLSSRPRSYSHRSSSSPLRHAICTATVFHIIHASLHPLRGISTCETFQRCIKDGNSNDPFAAFSLALGHASAESARVTLPSMVHADAMVRAESNRMKDELANMFSAAFTDGKLLKTLSNHPQNEVHNSPEDVKFMNDIVFIMQTRNGGGITEEQRSELQNKRKHIEELCTAFCSSINENADHLLFTDDELKGISDLDMFPIQDGKRKVSLKAPSTLPILKFADCSETRRKVSEALSRKCQEENTPRFEQVLRLRHEAANLIGYPHHAAYELAPKMISDVDAATKVLEECLRAYKPKLEQEMKQLSELKREMNPEEGELQTWDMMYYMREYKARFAGIDDAVLRQYFPLEHVKQTILSIYEKLLGLKFMQEKDVEVWHDDVECYSVFDAATDELQGYFYLDLFPRPGKYSHQCVYPLRPSYILENGERVLPACVNLGNLTAPRPGSPSLLLFREVETFFHEFGHVMHCVLTNSKHSLHAFSWSAVPWPGGVEQDFLEIPSMMLENFVWQPEVLKLLSHNIADGSRLPDATIKALNESRSLMTGYTKTKYLAMAMYDLHVHCSASAPYRLDGECHDVTSLFNVMMKNYTGIDQIRGSFAGASWLHLMQGYDAGYYGYIYSECYAADLFSIFETSSSAEENELIDASLGLKYRQEILARGATKRGEEMLMSFLGRAQSTSSFFDRLK</sequence>
<reference evidence="9 10" key="1">
    <citation type="submission" date="2024-10" db="EMBL/GenBank/DDBJ databases">
        <title>Updated reference genomes for cyclostephanoid diatoms.</title>
        <authorList>
            <person name="Roberts W.R."/>
            <person name="Alverson A.J."/>
        </authorList>
    </citation>
    <scope>NUCLEOTIDE SEQUENCE [LARGE SCALE GENOMIC DNA]</scope>
    <source>
        <strain evidence="9 10">AJA010-31</strain>
    </source>
</reference>
<dbReference type="Gene3D" id="3.40.390.10">
    <property type="entry name" value="Collagenase (Catalytic Domain)"/>
    <property type="match status" value="1"/>
</dbReference>
<dbReference type="GO" id="GO:0008237">
    <property type="term" value="F:metallopeptidase activity"/>
    <property type="evidence" value="ECO:0007669"/>
    <property type="project" value="UniProtKB-KW"/>
</dbReference>
<accession>A0ABD3Q2S8</accession>
<dbReference type="CDD" id="cd06455">
    <property type="entry name" value="M3A_TOP"/>
    <property type="match status" value="1"/>
</dbReference>
<feature type="domain" description="Peptidase M3A/M3B catalytic" evidence="8">
    <location>
        <begin position="236"/>
        <end position="693"/>
    </location>
</feature>
<proteinExistence type="inferred from homology"/>
<keyword evidence="4 7" id="KW-0378">Hydrolase</keyword>
<keyword evidence="5 7" id="KW-0862">Zinc</keyword>
<dbReference type="PANTHER" id="PTHR11804">
    <property type="entry name" value="PROTEASE M3 THIMET OLIGOPEPTIDASE-RELATED"/>
    <property type="match status" value="1"/>
</dbReference>
<comment type="cofactor">
    <cofactor evidence="7">
        <name>Zn(2+)</name>
        <dbReference type="ChEBI" id="CHEBI:29105"/>
    </cofactor>
    <text evidence="7">Binds 1 zinc ion.</text>
</comment>
<evidence type="ECO:0000256" key="3">
    <source>
        <dbReference type="ARBA" id="ARBA00022723"/>
    </source>
</evidence>
<dbReference type="InterPro" id="IPR045090">
    <property type="entry name" value="Pept_M3A_M3B"/>
</dbReference>
<evidence type="ECO:0000259" key="8">
    <source>
        <dbReference type="Pfam" id="PF01432"/>
    </source>
</evidence>
<evidence type="ECO:0000256" key="5">
    <source>
        <dbReference type="ARBA" id="ARBA00022833"/>
    </source>
</evidence>
<keyword evidence="6 7" id="KW-0482">Metalloprotease</keyword>
<dbReference type="Proteomes" id="UP001530400">
    <property type="component" value="Unassembled WGS sequence"/>
</dbReference>
<dbReference type="Pfam" id="PF01432">
    <property type="entry name" value="Peptidase_M3"/>
    <property type="match status" value="1"/>
</dbReference>
<keyword evidence="3 7" id="KW-0479">Metal-binding</keyword>
<keyword evidence="10" id="KW-1185">Reference proteome</keyword>
<dbReference type="GO" id="GO:0046872">
    <property type="term" value="F:metal ion binding"/>
    <property type="evidence" value="ECO:0007669"/>
    <property type="project" value="UniProtKB-UniRule"/>
</dbReference>
<comment type="similarity">
    <text evidence="1 7">Belongs to the peptidase M3 family.</text>
</comment>
<comment type="caution">
    <text evidence="9">The sequence shown here is derived from an EMBL/GenBank/DDBJ whole genome shotgun (WGS) entry which is preliminary data.</text>
</comment>
<evidence type="ECO:0000256" key="4">
    <source>
        <dbReference type="ARBA" id="ARBA00022801"/>
    </source>
</evidence>
<dbReference type="FunFam" id="3.40.390.10:FF:000074">
    <property type="entry name" value="Metalloprotease"/>
    <property type="match status" value="1"/>
</dbReference>
<evidence type="ECO:0000256" key="7">
    <source>
        <dbReference type="RuleBase" id="RU003435"/>
    </source>
</evidence>
<dbReference type="InterPro" id="IPR024079">
    <property type="entry name" value="MetalloPept_cat_dom_sf"/>
</dbReference>
<protein>
    <recommendedName>
        <fullName evidence="8">Peptidase M3A/M3B catalytic domain-containing protein</fullName>
    </recommendedName>
</protein>
<keyword evidence="2 7" id="KW-0645">Protease</keyword>
<dbReference type="Gene3D" id="1.10.1370.10">
    <property type="entry name" value="Neurolysin, domain 3"/>
    <property type="match status" value="1"/>
</dbReference>
<gene>
    <name evidence="9" type="ORF">ACHAWO_008411</name>
</gene>
<organism evidence="9 10">
    <name type="scientific">Cyclotella atomus</name>
    <dbReference type="NCBI Taxonomy" id="382360"/>
    <lineage>
        <taxon>Eukaryota</taxon>
        <taxon>Sar</taxon>
        <taxon>Stramenopiles</taxon>
        <taxon>Ochrophyta</taxon>
        <taxon>Bacillariophyta</taxon>
        <taxon>Coscinodiscophyceae</taxon>
        <taxon>Thalassiosirophycidae</taxon>
        <taxon>Stephanodiscales</taxon>
        <taxon>Stephanodiscaceae</taxon>
        <taxon>Cyclotella</taxon>
    </lineage>
</organism>
<dbReference type="AlphaFoldDB" id="A0ABD3Q2S8"/>
<evidence type="ECO:0000256" key="2">
    <source>
        <dbReference type="ARBA" id="ARBA00022670"/>
    </source>
</evidence>
<evidence type="ECO:0000313" key="10">
    <source>
        <dbReference type="Proteomes" id="UP001530400"/>
    </source>
</evidence>
<dbReference type="GO" id="GO:0006508">
    <property type="term" value="P:proteolysis"/>
    <property type="evidence" value="ECO:0007669"/>
    <property type="project" value="UniProtKB-KW"/>
</dbReference>
<evidence type="ECO:0000256" key="6">
    <source>
        <dbReference type="ARBA" id="ARBA00023049"/>
    </source>
</evidence>